<organism evidence="1 2">
    <name type="scientific">Coemansia nantahalensis</name>
    <dbReference type="NCBI Taxonomy" id="2789366"/>
    <lineage>
        <taxon>Eukaryota</taxon>
        <taxon>Fungi</taxon>
        <taxon>Fungi incertae sedis</taxon>
        <taxon>Zoopagomycota</taxon>
        <taxon>Kickxellomycotina</taxon>
        <taxon>Kickxellomycetes</taxon>
        <taxon>Kickxellales</taxon>
        <taxon>Kickxellaceae</taxon>
        <taxon>Coemansia</taxon>
    </lineage>
</organism>
<accession>A0ACC1JS43</accession>
<proteinExistence type="predicted"/>
<sequence length="412" mass="43688">MAPAVTRRRGARRSTAAGGTEEPARAVGASVAGPPGPILASLLIGFVSTVIVVSSLTRLGPQALEPVYGNVLPFLGFFHGLVASLVLGGVAASRYWHHAIVAQSAAPGAGEGRLSIDVKVARAIAMAFDIMAILTALAPLRVTYVFRWSDWLGPTWGSLATHCVLAFPVFALGGFVATLGAHRLAYNPRSPARQGAMVVACLGAVAVLIWIGQTFASAHGTCHGLLANAGYATLSSVMVKLLVGHQENVDAADAHDAAREADDKAAGDTASRQLVRLRDTQLRKLRFLPAIGSVFFALTTLFGDPTCTSGLRPNGDASTPGYQMLYRNESVTGWVSVSDEAERNIRLLRSGHSLIGAQWKATSESVFGVFYYADAVRLIKGRRNNPEDRRRTRAPAKNGRPRKLSRGDLVGD</sequence>
<evidence type="ECO:0000313" key="1">
    <source>
        <dbReference type="EMBL" id="KAJ2766217.1"/>
    </source>
</evidence>
<comment type="caution">
    <text evidence="1">The sequence shown here is derived from an EMBL/GenBank/DDBJ whole genome shotgun (WGS) entry which is preliminary data.</text>
</comment>
<dbReference type="EMBL" id="JANBUJ010001761">
    <property type="protein sequence ID" value="KAJ2766217.1"/>
    <property type="molecule type" value="Genomic_DNA"/>
</dbReference>
<dbReference type="Proteomes" id="UP001140234">
    <property type="component" value="Unassembled WGS sequence"/>
</dbReference>
<gene>
    <name evidence="1" type="ORF">IWQ57_004461</name>
</gene>
<protein>
    <submittedName>
        <fullName evidence="1">Uncharacterized protein</fullName>
    </submittedName>
</protein>
<name>A0ACC1JS43_9FUNG</name>
<keyword evidence="2" id="KW-1185">Reference proteome</keyword>
<evidence type="ECO:0000313" key="2">
    <source>
        <dbReference type="Proteomes" id="UP001140234"/>
    </source>
</evidence>
<feature type="non-terminal residue" evidence="1">
    <location>
        <position position="412"/>
    </location>
</feature>
<reference evidence="1" key="1">
    <citation type="submission" date="2022-07" db="EMBL/GenBank/DDBJ databases">
        <title>Phylogenomic reconstructions and comparative analyses of Kickxellomycotina fungi.</title>
        <authorList>
            <person name="Reynolds N.K."/>
            <person name="Stajich J.E."/>
            <person name="Barry K."/>
            <person name="Grigoriev I.V."/>
            <person name="Crous P."/>
            <person name="Smith M.E."/>
        </authorList>
    </citation>
    <scope>NUCLEOTIDE SEQUENCE</scope>
    <source>
        <strain evidence="1">CBS 109366</strain>
    </source>
</reference>